<protein>
    <recommendedName>
        <fullName evidence="5 18">NADH-ubiquinone oxidoreductase chain 2</fullName>
        <ecNumber evidence="4 18">7.1.1.2</ecNumber>
    </recommendedName>
</protein>
<evidence type="ECO:0000256" key="2">
    <source>
        <dbReference type="ARBA" id="ARBA00004448"/>
    </source>
</evidence>
<evidence type="ECO:0000256" key="14">
    <source>
        <dbReference type="ARBA" id="ARBA00023075"/>
    </source>
</evidence>
<geneLocation type="mitochondrion" evidence="20"/>
<dbReference type="Pfam" id="PF00361">
    <property type="entry name" value="Proton_antipo_M"/>
    <property type="match status" value="1"/>
</dbReference>
<feature type="transmembrane region" description="Helical" evidence="18">
    <location>
        <begin position="188"/>
        <end position="216"/>
    </location>
</feature>
<evidence type="ECO:0000256" key="1">
    <source>
        <dbReference type="ARBA" id="ARBA00003257"/>
    </source>
</evidence>
<evidence type="ECO:0000256" key="12">
    <source>
        <dbReference type="ARBA" id="ARBA00022989"/>
    </source>
</evidence>
<evidence type="ECO:0000256" key="13">
    <source>
        <dbReference type="ARBA" id="ARBA00023027"/>
    </source>
</evidence>
<name>A0A343UMK0_9NEOP</name>
<evidence type="ECO:0000256" key="11">
    <source>
        <dbReference type="ARBA" id="ARBA00022982"/>
    </source>
</evidence>
<gene>
    <name evidence="20" type="primary">ND2</name>
</gene>
<feature type="transmembrane region" description="Helical" evidence="18">
    <location>
        <begin position="324"/>
        <end position="344"/>
    </location>
</feature>
<evidence type="ECO:0000256" key="17">
    <source>
        <dbReference type="ARBA" id="ARBA00049551"/>
    </source>
</evidence>
<keyword evidence="16 18" id="KW-0472">Membrane</keyword>
<evidence type="ECO:0000256" key="10">
    <source>
        <dbReference type="ARBA" id="ARBA00022967"/>
    </source>
</evidence>
<dbReference type="PRINTS" id="PR01436">
    <property type="entry name" value="NADHDHGNASE2"/>
</dbReference>
<feature type="transmembrane region" description="Helical" evidence="18">
    <location>
        <begin position="61"/>
        <end position="82"/>
    </location>
</feature>
<feature type="transmembrane region" description="Helical" evidence="18">
    <location>
        <begin position="150"/>
        <end position="168"/>
    </location>
</feature>
<keyword evidence="13 18" id="KW-0520">NAD</keyword>
<evidence type="ECO:0000256" key="8">
    <source>
        <dbReference type="ARBA" id="ARBA00022692"/>
    </source>
</evidence>
<feature type="transmembrane region" description="Helical" evidence="18">
    <location>
        <begin position="237"/>
        <end position="253"/>
    </location>
</feature>
<comment type="similarity">
    <text evidence="3 18">Belongs to the complex I subunit 2 family.</text>
</comment>
<evidence type="ECO:0000256" key="15">
    <source>
        <dbReference type="ARBA" id="ARBA00023128"/>
    </source>
</evidence>
<keyword evidence="15 18" id="KW-0496">Mitochondrion</keyword>
<evidence type="ECO:0000256" key="18">
    <source>
        <dbReference type="RuleBase" id="RU003403"/>
    </source>
</evidence>
<dbReference type="EMBL" id="KY689117">
    <property type="protein sequence ID" value="AVE15500.1"/>
    <property type="molecule type" value="Genomic_DNA"/>
</dbReference>
<evidence type="ECO:0000256" key="3">
    <source>
        <dbReference type="ARBA" id="ARBA00007012"/>
    </source>
</evidence>
<organism evidence="20">
    <name type="scientific">Parablepharis kuhlii asiatica</name>
    <dbReference type="NCBI Taxonomy" id="2073102"/>
    <lineage>
        <taxon>Eukaryota</taxon>
        <taxon>Metazoa</taxon>
        <taxon>Ecdysozoa</taxon>
        <taxon>Arthropoda</taxon>
        <taxon>Hexapoda</taxon>
        <taxon>Insecta</taxon>
        <taxon>Pterygota</taxon>
        <taxon>Neoptera</taxon>
        <taxon>Polyneoptera</taxon>
        <taxon>Dictyoptera</taxon>
        <taxon>Mantodea</taxon>
        <taxon>Eumantodea</taxon>
        <taxon>Hymenopoidea</taxon>
        <taxon>Hymenopodidae</taxon>
        <taxon>Phyllothelyinae</taxon>
        <taxon>Parablepharis</taxon>
    </lineage>
</organism>
<evidence type="ECO:0000256" key="9">
    <source>
        <dbReference type="ARBA" id="ARBA00022792"/>
    </source>
</evidence>
<dbReference type="InterPro" id="IPR003917">
    <property type="entry name" value="NADH_UbQ_OxRdtase_chain2"/>
</dbReference>
<keyword evidence="9 18" id="KW-0999">Mitochondrion inner membrane</keyword>
<accession>A0A343UMK0</accession>
<evidence type="ECO:0000256" key="4">
    <source>
        <dbReference type="ARBA" id="ARBA00012944"/>
    </source>
</evidence>
<keyword evidence="10 18" id="KW-1278">Translocase</keyword>
<dbReference type="GO" id="GO:0005743">
    <property type="term" value="C:mitochondrial inner membrane"/>
    <property type="evidence" value="ECO:0007669"/>
    <property type="project" value="UniProtKB-SubCell"/>
</dbReference>
<evidence type="ECO:0000256" key="16">
    <source>
        <dbReference type="ARBA" id="ARBA00023136"/>
    </source>
</evidence>
<feature type="transmembrane region" description="Helical" evidence="18">
    <location>
        <begin position="273"/>
        <end position="292"/>
    </location>
</feature>
<keyword evidence="14 18" id="KW-0830">Ubiquinone</keyword>
<dbReference type="GO" id="GO:0006120">
    <property type="term" value="P:mitochondrial electron transport, NADH to ubiquinone"/>
    <property type="evidence" value="ECO:0007669"/>
    <property type="project" value="InterPro"/>
</dbReference>
<proteinExistence type="inferred from homology"/>
<comment type="function">
    <text evidence="1">Core subunit of the mitochondrial membrane respiratory chain NADH dehydrogenase (Complex I) that is believed to belong to the minimal assembly required for catalysis. Complex I functions in the transfer of electrons from NADH to the respiratory chain. The immediate electron acceptor for the enzyme is believed to be ubiquinone.</text>
</comment>
<evidence type="ECO:0000256" key="7">
    <source>
        <dbReference type="ARBA" id="ARBA00022660"/>
    </source>
</evidence>
<evidence type="ECO:0000256" key="5">
    <source>
        <dbReference type="ARBA" id="ARBA00021008"/>
    </source>
</evidence>
<dbReference type="InterPro" id="IPR001750">
    <property type="entry name" value="ND/Mrp_TM"/>
</dbReference>
<dbReference type="AlphaFoldDB" id="A0A343UMK0"/>
<keyword evidence="8 18" id="KW-0812">Transmembrane</keyword>
<keyword evidence="6" id="KW-0813">Transport</keyword>
<comment type="catalytic activity">
    <reaction evidence="17 18">
        <text>a ubiquinone + NADH + 5 H(+)(in) = a ubiquinol + NAD(+) + 4 H(+)(out)</text>
        <dbReference type="Rhea" id="RHEA:29091"/>
        <dbReference type="Rhea" id="RHEA-COMP:9565"/>
        <dbReference type="Rhea" id="RHEA-COMP:9566"/>
        <dbReference type="ChEBI" id="CHEBI:15378"/>
        <dbReference type="ChEBI" id="CHEBI:16389"/>
        <dbReference type="ChEBI" id="CHEBI:17976"/>
        <dbReference type="ChEBI" id="CHEBI:57540"/>
        <dbReference type="ChEBI" id="CHEBI:57945"/>
        <dbReference type="EC" id="7.1.1.2"/>
    </reaction>
</comment>
<comment type="function">
    <text evidence="18">Core subunit of the mitochondrial membrane respiratory chain NADH dehydrogenase (Complex I) which catalyzes electron transfer from NADH through the respiratory chain, using ubiquinone as an electron acceptor. Essential for the catalytic activity and assembly of complex I.</text>
</comment>
<dbReference type="EC" id="7.1.1.2" evidence="4 18"/>
<comment type="subcellular location">
    <subcellularLocation>
        <location evidence="2 18">Mitochondrion inner membrane</location>
        <topology evidence="2 18">Multi-pass membrane protein</topology>
    </subcellularLocation>
</comment>
<feature type="domain" description="NADH:quinone oxidoreductase/Mrp antiporter transmembrane" evidence="19">
    <location>
        <begin position="24"/>
        <end position="287"/>
    </location>
</feature>
<dbReference type="InterPro" id="IPR050175">
    <property type="entry name" value="Complex_I_Subunit_2"/>
</dbReference>
<keyword evidence="12 18" id="KW-1133">Transmembrane helix</keyword>
<dbReference type="PANTHER" id="PTHR46552">
    <property type="entry name" value="NADH-UBIQUINONE OXIDOREDUCTASE CHAIN 2"/>
    <property type="match status" value="1"/>
</dbReference>
<sequence length="345" mass="39902">MPKNSVKILFLMTLISGVLISLSANSWMGAWMGLEINLLSFIPLLSSSHNNMLSTEASLKYFLIQVIASCMLLFIILLKINMQEMFYFQKMKSWNNLILTPLLMKTACAPFHWWFPSVMEGLSWMNCFIILSLQKIAPLLLISYLMMNNFYIQFTIIFSALIGAIGGLNQMSLRKILSFSSINHLGWMLTTMIMGSNLWVLYFSIYTINIIMIIYMTSMNNISFLLQTFNSLNQKKMIKFTLFMSILSLGGLPPQMGFFPKWITIQFMIQNSMIITSFILIMCSLLTLYYYLRLMFTTLTITNSEIIWSIFIFPIENNSNQKMIMFFLSTLLLGMLVCTLILLMF</sequence>
<evidence type="ECO:0000313" key="20">
    <source>
        <dbReference type="EMBL" id="AVE15500.1"/>
    </source>
</evidence>
<dbReference type="PANTHER" id="PTHR46552:SF1">
    <property type="entry name" value="NADH-UBIQUINONE OXIDOREDUCTASE CHAIN 2"/>
    <property type="match status" value="1"/>
</dbReference>
<keyword evidence="7 18" id="KW-0679">Respiratory chain</keyword>
<reference evidence="20" key="1">
    <citation type="submission" date="2017-02" db="EMBL/GenBank/DDBJ databases">
        <authorList>
            <person name="Peterson S.W."/>
        </authorList>
    </citation>
    <scope>NUCLEOTIDE SEQUENCE</scope>
</reference>
<evidence type="ECO:0000256" key="6">
    <source>
        <dbReference type="ARBA" id="ARBA00022448"/>
    </source>
</evidence>
<reference evidence="20" key="2">
    <citation type="journal article" date="2018" name="Int. J. Biol. Macromol.">
        <title>Higher tRNA gene duplication in mitogenomes of praying mantises (Dictyoptera, Mantodea) and the phylogeny within Mantodea.</title>
        <authorList>
            <person name="Zhang L.-P."/>
            <person name="Yu D.-N."/>
            <person name="Storey K.B."/>
            <person name="Cheng H.-Y."/>
            <person name="Zhang J.-Y."/>
        </authorList>
    </citation>
    <scope>NUCLEOTIDE SEQUENCE</scope>
</reference>
<evidence type="ECO:0000259" key="19">
    <source>
        <dbReference type="Pfam" id="PF00361"/>
    </source>
</evidence>
<dbReference type="GO" id="GO:0008137">
    <property type="term" value="F:NADH dehydrogenase (ubiquinone) activity"/>
    <property type="evidence" value="ECO:0007669"/>
    <property type="project" value="UniProtKB-EC"/>
</dbReference>
<feature type="transmembrane region" description="Helical" evidence="18">
    <location>
        <begin position="94"/>
        <end position="115"/>
    </location>
</feature>
<keyword evidence="11 18" id="KW-0249">Electron transport</keyword>